<dbReference type="EMBL" id="JBHSGO010000049">
    <property type="protein sequence ID" value="MFC4665598.1"/>
    <property type="molecule type" value="Genomic_DNA"/>
</dbReference>
<dbReference type="RefSeq" id="WP_380077885.1">
    <property type="nucleotide sequence ID" value="NZ_JBHSGO010000049.1"/>
</dbReference>
<proteinExistence type="predicted"/>
<protein>
    <submittedName>
        <fullName evidence="1">Uncharacterized protein</fullName>
    </submittedName>
</protein>
<reference evidence="2" key="1">
    <citation type="journal article" date="2019" name="Int. J. Syst. Evol. Microbiol.">
        <title>The Global Catalogue of Microorganisms (GCM) 10K type strain sequencing project: providing services to taxonomists for standard genome sequencing and annotation.</title>
        <authorList>
            <consortium name="The Broad Institute Genomics Platform"/>
            <consortium name="The Broad Institute Genome Sequencing Center for Infectious Disease"/>
            <person name="Wu L."/>
            <person name="Ma J."/>
        </authorList>
    </citation>
    <scope>NUCLEOTIDE SEQUENCE [LARGE SCALE GENOMIC DNA]</scope>
    <source>
        <strain evidence="2">CGMCC 4.7357</strain>
    </source>
</reference>
<organism evidence="1 2">
    <name type="scientific">Falsiporphyromonas endometrii</name>
    <dbReference type="NCBI Taxonomy" id="1387297"/>
    <lineage>
        <taxon>Bacteria</taxon>
        <taxon>Pseudomonadati</taxon>
        <taxon>Bacteroidota</taxon>
        <taxon>Bacteroidia</taxon>
        <taxon>Bacteroidales</taxon>
        <taxon>Porphyromonadaceae</taxon>
        <taxon>Falsiporphyromonas</taxon>
    </lineage>
</organism>
<accession>A0ABV9K6N5</accession>
<evidence type="ECO:0000313" key="2">
    <source>
        <dbReference type="Proteomes" id="UP001596020"/>
    </source>
</evidence>
<comment type="caution">
    <text evidence="1">The sequence shown here is derived from an EMBL/GenBank/DDBJ whole genome shotgun (WGS) entry which is preliminary data.</text>
</comment>
<keyword evidence="2" id="KW-1185">Reference proteome</keyword>
<gene>
    <name evidence="1" type="ORF">ACFO3G_03055</name>
</gene>
<sequence>MNDDNMNTSPFDMDDDEPCFGGQNFRAPRLGLGRVVQYFPWTEYLNACGYDGVYPSMIYMDDNADEECQQTMQLLAVLVASHDAWYSAELYFGEVKKEGLEEDKRGVLTLGLNLPELSLDAEKEQIFRRSLLRAIALYYAHEESYGHEVTLTQESEYVFILS</sequence>
<dbReference type="Proteomes" id="UP001596020">
    <property type="component" value="Unassembled WGS sequence"/>
</dbReference>
<evidence type="ECO:0000313" key="1">
    <source>
        <dbReference type="EMBL" id="MFC4665598.1"/>
    </source>
</evidence>
<name>A0ABV9K6N5_9PORP</name>